<feature type="region of interest" description="Disordered" evidence="1">
    <location>
        <begin position="137"/>
        <end position="202"/>
    </location>
</feature>
<evidence type="ECO:0000313" key="2">
    <source>
        <dbReference type="EMBL" id="ROP29540.1"/>
    </source>
</evidence>
<proteinExistence type="predicted"/>
<organism evidence="2 3">
    <name type="scientific">Couchioplanes caeruleus</name>
    <dbReference type="NCBI Taxonomy" id="56438"/>
    <lineage>
        <taxon>Bacteria</taxon>
        <taxon>Bacillati</taxon>
        <taxon>Actinomycetota</taxon>
        <taxon>Actinomycetes</taxon>
        <taxon>Micromonosporales</taxon>
        <taxon>Micromonosporaceae</taxon>
        <taxon>Couchioplanes</taxon>
    </lineage>
</organism>
<dbReference type="AlphaFoldDB" id="A0A3N1GH10"/>
<feature type="region of interest" description="Disordered" evidence="1">
    <location>
        <begin position="219"/>
        <end position="276"/>
    </location>
</feature>
<dbReference type="Proteomes" id="UP000271683">
    <property type="component" value="Unassembled WGS sequence"/>
</dbReference>
<reference evidence="2 3" key="1">
    <citation type="submission" date="2018-11" db="EMBL/GenBank/DDBJ databases">
        <title>Sequencing the genomes of 1000 actinobacteria strains.</title>
        <authorList>
            <person name="Klenk H.-P."/>
        </authorList>
    </citation>
    <scope>NUCLEOTIDE SEQUENCE [LARGE SCALE GENOMIC DNA]</scope>
    <source>
        <strain evidence="2 3">DSM 43634</strain>
    </source>
</reference>
<dbReference type="EMBL" id="RJKL01000001">
    <property type="protein sequence ID" value="ROP29540.1"/>
    <property type="molecule type" value="Genomic_DNA"/>
</dbReference>
<sequence length="276" mass="27627">MGGWRALLLAMRTRRNSRLGPAEADRLMAGDPAGAELRGLAALLDAAKAPASPRELAGERAAVAAIVAAYRDAETTSLPRGRRRVRISPPVRTAAVKVAAGVAVLAGGGVALAAETGHLPAGAQQQAHRLFSAVGVPAPAPETTSARPPSPALPAPSPQTSARSAPGPSPTGGPASADPAVPGLCRSWAAQQEPHGKAMNAASRRDLIAAAGGEDRIADLCAAQAGAPSTTPAPEEVPGDKPDDGKPDHTGKPAQPGKPTATPGDGEGRDRTRGPK</sequence>
<accession>A0A3N1GH10</accession>
<name>A0A3N1GH10_9ACTN</name>
<evidence type="ECO:0000313" key="3">
    <source>
        <dbReference type="Proteomes" id="UP000271683"/>
    </source>
</evidence>
<feature type="compositionally biased region" description="Low complexity" evidence="1">
    <location>
        <begin position="158"/>
        <end position="180"/>
    </location>
</feature>
<feature type="compositionally biased region" description="Pro residues" evidence="1">
    <location>
        <begin position="148"/>
        <end position="157"/>
    </location>
</feature>
<gene>
    <name evidence="2" type="ORF">EDD30_2339</name>
</gene>
<protein>
    <submittedName>
        <fullName evidence="2">Uncharacterized protein</fullName>
    </submittedName>
</protein>
<feature type="compositionally biased region" description="Basic and acidic residues" evidence="1">
    <location>
        <begin position="266"/>
        <end position="276"/>
    </location>
</feature>
<feature type="compositionally biased region" description="Basic and acidic residues" evidence="1">
    <location>
        <begin position="238"/>
        <end position="251"/>
    </location>
</feature>
<evidence type="ECO:0000256" key="1">
    <source>
        <dbReference type="SAM" id="MobiDB-lite"/>
    </source>
</evidence>
<comment type="caution">
    <text evidence="2">The sequence shown here is derived from an EMBL/GenBank/DDBJ whole genome shotgun (WGS) entry which is preliminary data.</text>
</comment>